<dbReference type="PANTHER" id="PTHR35097:SF1">
    <property type="entry name" value="GDSL ESTERASE_LIPASE"/>
    <property type="match status" value="1"/>
</dbReference>
<keyword evidence="2" id="KW-1185">Reference proteome</keyword>
<proteinExistence type="predicted"/>
<gene>
    <name evidence="1" type="ORF">OIU77_020238</name>
</gene>
<evidence type="ECO:0000313" key="2">
    <source>
        <dbReference type="Proteomes" id="UP001141253"/>
    </source>
</evidence>
<evidence type="ECO:0000313" key="1">
    <source>
        <dbReference type="EMBL" id="KAJ6399643.1"/>
    </source>
</evidence>
<organism evidence="1 2">
    <name type="scientific">Salix suchowensis</name>
    <dbReference type="NCBI Taxonomy" id="1278906"/>
    <lineage>
        <taxon>Eukaryota</taxon>
        <taxon>Viridiplantae</taxon>
        <taxon>Streptophyta</taxon>
        <taxon>Embryophyta</taxon>
        <taxon>Tracheophyta</taxon>
        <taxon>Spermatophyta</taxon>
        <taxon>Magnoliopsida</taxon>
        <taxon>eudicotyledons</taxon>
        <taxon>Gunneridae</taxon>
        <taxon>Pentapetalae</taxon>
        <taxon>rosids</taxon>
        <taxon>fabids</taxon>
        <taxon>Malpighiales</taxon>
        <taxon>Salicaceae</taxon>
        <taxon>Saliceae</taxon>
        <taxon>Salix</taxon>
    </lineage>
</organism>
<dbReference type="EMBL" id="JAPFFI010000003">
    <property type="protein sequence ID" value="KAJ6399643.1"/>
    <property type="molecule type" value="Genomic_DNA"/>
</dbReference>
<sequence>MEPAASIVDKIKGVAKSGQDFVDGLLLRRKNSSRRNPIEILKRLQRESFSDLMKLRDRQDKVERVLSFYKTYKGSPFQETSTLVRGEVDASGAIMMLGDIDQEHCDAAGRAGIKTGISSRLSFQTIVRQKDSILAEFVASQIGVVDIGGVSEGALTLAKVSYTANVNDWFSAIAIPVGAQFRDLDMTANPSNQKHGVTDLSSVGPPLLNQHNDAAIGITQVTTSSNDHSNLGALAIPVGFLKHDKSPETSFQDSAQPVGASSLDITSRTGYVALKLESELDESTRIGGWIEMKNSNPRHLQWAVNAFDDAEDEFGWGLSLGGVFEGPYQPWSFASRIICKIEYREEILLETRHYIFKGW</sequence>
<dbReference type="PANTHER" id="PTHR35097">
    <property type="entry name" value="GDSL ESTERASE/LIPASE"/>
    <property type="match status" value="1"/>
</dbReference>
<reference evidence="1" key="2">
    <citation type="journal article" date="2023" name="Int. J. Mol. Sci.">
        <title>De Novo Assembly and Annotation of 11 Diverse Shrub Willow (Salix) Genomes Reveals Novel Gene Organization in Sex-Linked Regions.</title>
        <authorList>
            <person name="Hyden B."/>
            <person name="Feng K."/>
            <person name="Yates T.B."/>
            <person name="Jawdy S."/>
            <person name="Cereghino C."/>
            <person name="Smart L.B."/>
            <person name="Muchero W."/>
        </authorList>
    </citation>
    <scope>NUCLEOTIDE SEQUENCE</scope>
    <source>
        <tissue evidence="1">Shoot tip</tissue>
    </source>
</reference>
<name>A0ABQ9CNQ5_9ROSI</name>
<accession>A0ABQ9CNQ5</accession>
<protein>
    <submittedName>
        <fullName evidence="1">Uncharacterized protein</fullName>
    </submittedName>
</protein>
<dbReference type="Proteomes" id="UP001141253">
    <property type="component" value="Chromosome 5"/>
</dbReference>
<comment type="caution">
    <text evidence="1">The sequence shown here is derived from an EMBL/GenBank/DDBJ whole genome shotgun (WGS) entry which is preliminary data.</text>
</comment>
<reference evidence="1" key="1">
    <citation type="submission" date="2022-10" db="EMBL/GenBank/DDBJ databases">
        <authorList>
            <person name="Hyden B.L."/>
            <person name="Feng K."/>
            <person name="Yates T."/>
            <person name="Jawdy S."/>
            <person name="Smart L.B."/>
            <person name="Muchero W."/>
        </authorList>
    </citation>
    <scope>NUCLEOTIDE SEQUENCE</scope>
    <source>
        <tissue evidence="1">Shoot tip</tissue>
    </source>
</reference>